<protein>
    <submittedName>
        <fullName evidence="1">Uncharacterized protein</fullName>
    </submittedName>
</protein>
<accession>A0ACC0NX52</accession>
<dbReference type="EMBL" id="CM046391">
    <property type="protein sequence ID" value="KAI8557466.1"/>
    <property type="molecule type" value="Genomic_DNA"/>
</dbReference>
<gene>
    <name evidence="1" type="ORF">RHMOL_Rhmol04G0013100</name>
</gene>
<name>A0ACC0NX52_RHOML</name>
<dbReference type="Proteomes" id="UP001062846">
    <property type="component" value="Chromosome 4"/>
</dbReference>
<comment type="caution">
    <text evidence="1">The sequence shown here is derived from an EMBL/GenBank/DDBJ whole genome shotgun (WGS) entry which is preliminary data.</text>
</comment>
<evidence type="ECO:0000313" key="1">
    <source>
        <dbReference type="EMBL" id="KAI8557466.1"/>
    </source>
</evidence>
<keyword evidence="2" id="KW-1185">Reference proteome</keyword>
<sequence length="205" mass="23682">MQANNRALDILFGAVDVIEHRKLANCEIAKEAWDILVTCHEGTYVVKQSKLQRLTIEFKMIRMEEEETFNQFYSKLISIVNNCKTLECHGYGHLAHECINVLKRKTNFKANITWDDSLSDSSEVEQEDKANFTSFVASLHSQTDDKSINKFDQRSSDDSENEDGGEFDDEDDLRESYDRLYRESVRINKVNLTLTGSVKMSMWSC</sequence>
<evidence type="ECO:0000313" key="2">
    <source>
        <dbReference type="Proteomes" id="UP001062846"/>
    </source>
</evidence>
<organism evidence="1 2">
    <name type="scientific">Rhododendron molle</name>
    <name type="common">Chinese azalea</name>
    <name type="synonym">Azalea mollis</name>
    <dbReference type="NCBI Taxonomy" id="49168"/>
    <lineage>
        <taxon>Eukaryota</taxon>
        <taxon>Viridiplantae</taxon>
        <taxon>Streptophyta</taxon>
        <taxon>Embryophyta</taxon>
        <taxon>Tracheophyta</taxon>
        <taxon>Spermatophyta</taxon>
        <taxon>Magnoliopsida</taxon>
        <taxon>eudicotyledons</taxon>
        <taxon>Gunneridae</taxon>
        <taxon>Pentapetalae</taxon>
        <taxon>asterids</taxon>
        <taxon>Ericales</taxon>
        <taxon>Ericaceae</taxon>
        <taxon>Ericoideae</taxon>
        <taxon>Rhodoreae</taxon>
        <taxon>Rhododendron</taxon>
    </lineage>
</organism>
<reference evidence="1" key="1">
    <citation type="submission" date="2022-02" db="EMBL/GenBank/DDBJ databases">
        <title>Plant Genome Project.</title>
        <authorList>
            <person name="Zhang R.-G."/>
        </authorList>
    </citation>
    <scope>NUCLEOTIDE SEQUENCE</scope>
    <source>
        <strain evidence="1">AT1</strain>
    </source>
</reference>
<proteinExistence type="predicted"/>